<evidence type="ECO:0000256" key="2">
    <source>
        <dbReference type="ARBA" id="ARBA00022714"/>
    </source>
</evidence>
<keyword evidence="2" id="KW-0001">2Fe-2S</keyword>
<evidence type="ECO:0000256" key="1">
    <source>
        <dbReference type="ARBA" id="ARBA00001962"/>
    </source>
</evidence>
<reference evidence="8" key="1">
    <citation type="journal article" date="2014" name="Int. J. Syst. Evol. Microbiol.">
        <title>Complete genome sequence of Corynebacterium casei LMG S-19264T (=DSM 44701T), isolated from a smear-ripened cheese.</title>
        <authorList>
            <consortium name="US DOE Joint Genome Institute (JGI-PGF)"/>
            <person name="Walter F."/>
            <person name="Albersmeier A."/>
            <person name="Kalinowski J."/>
            <person name="Ruckert C."/>
        </authorList>
    </citation>
    <scope>NUCLEOTIDE SEQUENCE</scope>
    <source>
        <strain evidence="8">CGMCC 1.12726</strain>
    </source>
</reference>
<keyword evidence="9" id="KW-1185">Reference proteome</keyword>
<accession>A0A917CCT9</accession>
<protein>
    <submittedName>
        <fullName evidence="8">Ring-hydroxylating oxygenase subunit alpha</fullName>
    </submittedName>
</protein>
<dbReference type="CDD" id="cd03469">
    <property type="entry name" value="Rieske_RO_Alpha_N"/>
    <property type="match status" value="1"/>
</dbReference>
<evidence type="ECO:0000256" key="6">
    <source>
        <dbReference type="ARBA" id="ARBA00023014"/>
    </source>
</evidence>
<keyword evidence="5" id="KW-0408">Iron</keyword>
<dbReference type="InterPro" id="IPR001663">
    <property type="entry name" value="Rng_hydr_dOase-A"/>
</dbReference>
<dbReference type="SUPFAM" id="SSF50022">
    <property type="entry name" value="ISP domain"/>
    <property type="match status" value="1"/>
</dbReference>
<keyword evidence="3" id="KW-0479">Metal-binding</keyword>
<dbReference type="SUPFAM" id="SSF55961">
    <property type="entry name" value="Bet v1-like"/>
    <property type="match status" value="1"/>
</dbReference>
<dbReference type="InterPro" id="IPR017941">
    <property type="entry name" value="Rieske_2Fe-2S"/>
</dbReference>
<evidence type="ECO:0000313" key="8">
    <source>
        <dbReference type="EMBL" id="GGF83908.1"/>
    </source>
</evidence>
<dbReference type="Pfam" id="PF00355">
    <property type="entry name" value="Rieske"/>
    <property type="match status" value="1"/>
</dbReference>
<gene>
    <name evidence="8" type="primary">yeaW</name>
    <name evidence="8" type="ORF">GCM10010960_02490</name>
</gene>
<sequence>MRADAADLAPQPLATATALPARFYTGEATADLDQRAVFDRHWQYICHASQIGDEGDYTVAAMGRLPVIVIRTADGLRGYHNVCRHRAGPMAHCPGKGAKQLRCKYHGWTYNLDGSLRTATEMKDVADFDIADVRLPEVHVREFEGLVFAAASNDAPPFEEYVEGIAERLAVSGHRLVDLRFHQHLHYDIDCNWKTYVDNYLEGYHVPHVHPELNKLLDYRSYVTETKRWHSMQFSPLESGDDLYGSGEALYYFMYPNTMLNILPGRLQTNRVLPLPGNRCRVEFDFFYVESKGESDDIRRQRDLEFSDVVQDEDIRICIDVQKGLDSGSYHAGRLNPLRENALHHFQELLRADYRAHGGSAG</sequence>
<evidence type="ECO:0000313" key="9">
    <source>
        <dbReference type="Proteomes" id="UP000632858"/>
    </source>
</evidence>
<keyword evidence="4" id="KW-0560">Oxidoreductase</keyword>
<dbReference type="InterPro" id="IPR036922">
    <property type="entry name" value="Rieske_2Fe-2S_sf"/>
</dbReference>
<evidence type="ECO:0000256" key="3">
    <source>
        <dbReference type="ARBA" id="ARBA00022723"/>
    </source>
</evidence>
<dbReference type="Gene3D" id="2.102.10.10">
    <property type="entry name" value="Rieske [2Fe-2S] iron-sulphur domain"/>
    <property type="match status" value="1"/>
</dbReference>
<dbReference type="EMBL" id="BMFO01000001">
    <property type="protein sequence ID" value="GGF83908.1"/>
    <property type="molecule type" value="Genomic_DNA"/>
</dbReference>
<dbReference type="PANTHER" id="PTHR43756">
    <property type="entry name" value="CHOLINE MONOOXYGENASE, CHLOROPLASTIC"/>
    <property type="match status" value="1"/>
</dbReference>
<evidence type="ECO:0000259" key="7">
    <source>
        <dbReference type="PROSITE" id="PS51296"/>
    </source>
</evidence>
<proteinExistence type="predicted"/>
<dbReference type="PRINTS" id="PR00090">
    <property type="entry name" value="RNGDIOXGNASE"/>
</dbReference>
<dbReference type="GO" id="GO:0005506">
    <property type="term" value="F:iron ion binding"/>
    <property type="evidence" value="ECO:0007669"/>
    <property type="project" value="InterPro"/>
</dbReference>
<comment type="cofactor">
    <cofactor evidence="1">
        <name>Fe cation</name>
        <dbReference type="ChEBI" id="CHEBI:24875"/>
    </cofactor>
</comment>
<dbReference type="GO" id="GO:0016491">
    <property type="term" value="F:oxidoreductase activity"/>
    <property type="evidence" value="ECO:0007669"/>
    <property type="project" value="UniProtKB-KW"/>
</dbReference>
<dbReference type="Gene3D" id="3.90.380.10">
    <property type="entry name" value="Naphthalene 1,2-dioxygenase Alpha Subunit, Chain A, domain 1"/>
    <property type="match status" value="2"/>
</dbReference>
<dbReference type="Pfam" id="PF00848">
    <property type="entry name" value="Ring_hydroxyl_A"/>
    <property type="match status" value="1"/>
</dbReference>
<evidence type="ECO:0000256" key="4">
    <source>
        <dbReference type="ARBA" id="ARBA00023002"/>
    </source>
</evidence>
<feature type="domain" description="Rieske" evidence="7">
    <location>
        <begin position="43"/>
        <end position="149"/>
    </location>
</feature>
<organism evidence="8 9">
    <name type="scientific">Arenimonas maotaiensis</name>
    <dbReference type="NCBI Taxonomy" id="1446479"/>
    <lineage>
        <taxon>Bacteria</taxon>
        <taxon>Pseudomonadati</taxon>
        <taxon>Pseudomonadota</taxon>
        <taxon>Gammaproteobacteria</taxon>
        <taxon>Lysobacterales</taxon>
        <taxon>Lysobacteraceae</taxon>
        <taxon>Arenimonas</taxon>
    </lineage>
</organism>
<dbReference type="PANTHER" id="PTHR43756:SF5">
    <property type="entry name" value="CHOLINE MONOOXYGENASE, CHLOROPLASTIC"/>
    <property type="match status" value="1"/>
</dbReference>
<dbReference type="InterPro" id="IPR015879">
    <property type="entry name" value="Ring_hydroxy_dOase_asu_C_dom"/>
</dbReference>
<keyword evidence="6" id="KW-0411">Iron-sulfur</keyword>
<name>A0A917CCT9_9GAMM</name>
<reference evidence="8" key="2">
    <citation type="submission" date="2020-09" db="EMBL/GenBank/DDBJ databases">
        <authorList>
            <person name="Sun Q."/>
            <person name="Zhou Y."/>
        </authorList>
    </citation>
    <scope>NUCLEOTIDE SEQUENCE</scope>
    <source>
        <strain evidence="8">CGMCC 1.12726</strain>
    </source>
</reference>
<dbReference type="GO" id="GO:0051537">
    <property type="term" value="F:2 iron, 2 sulfur cluster binding"/>
    <property type="evidence" value="ECO:0007669"/>
    <property type="project" value="UniProtKB-KW"/>
</dbReference>
<evidence type="ECO:0000256" key="5">
    <source>
        <dbReference type="ARBA" id="ARBA00023004"/>
    </source>
</evidence>
<dbReference type="PROSITE" id="PS51296">
    <property type="entry name" value="RIESKE"/>
    <property type="match status" value="1"/>
</dbReference>
<dbReference type="RefSeq" id="WP_188446921.1">
    <property type="nucleotide sequence ID" value="NZ_BMFO01000001.1"/>
</dbReference>
<comment type="caution">
    <text evidence="8">The sequence shown here is derived from an EMBL/GenBank/DDBJ whole genome shotgun (WGS) entry which is preliminary data.</text>
</comment>
<dbReference type="AlphaFoldDB" id="A0A917CCT9"/>
<dbReference type="Proteomes" id="UP000632858">
    <property type="component" value="Unassembled WGS sequence"/>
</dbReference>